<evidence type="ECO:0000313" key="12">
    <source>
        <dbReference type="Proteomes" id="UP001190700"/>
    </source>
</evidence>
<keyword evidence="4 9" id="KW-1133">Transmembrane helix</keyword>
<feature type="compositionally biased region" description="Polar residues" evidence="8">
    <location>
        <begin position="2190"/>
        <end position="2203"/>
    </location>
</feature>
<keyword evidence="12" id="KW-1185">Reference proteome</keyword>
<gene>
    <name evidence="11" type="ORF">CYMTET_14932</name>
</gene>
<dbReference type="Pfam" id="PF02010">
    <property type="entry name" value="REJ"/>
    <property type="match status" value="1"/>
</dbReference>
<feature type="region of interest" description="Disordered" evidence="8">
    <location>
        <begin position="1748"/>
        <end position="1767"/>
    </location>
</feature>
<organism evidence="11 12">
    <name type="scientific">Cymbomonas tetramitiformis</name>
    <dbReference type="NCBI Taxonomy" id="36881"/>
    <lineage>
        <taxon>Eukaryota</taxon>
        <taxon>Viridiplantae</taxon>
        <taxon>Chlorophyta</taxon>
        <taxon>Pyramimonadophyceae</taxon>
        <taxon>Pyramimonadales</taxon>
        <taxon>Pyramimonadaceae</taxon>
        <taxon>Cymbomonas</taxon>
    </lineage>
</organism>
<keyword evidence="5 9" id="KW-0472">Membrane</keyword>
<evidence type="ECO:0000256" key="8">
    <source>
        <dbReference type="SAM" id="MobiDB-lite"/>
    </source>
</evidence>
<dbReference type="PANTHER" id="PTHR46730:SF1">
    <property type="entry name" value="PLAT DOMAIN-CONTAINING PROTEIN"/>
    <property type="match status" value="1"/>
</dbReference>
<comment type="caution">
    <text evidence="11">The sequence shown here is derived from an EMBL/GenBank/DDBJ whole genome shotgun (WGS) entry which is preliminary data.</text>
</comment>
<dbReference type="Proteomes" id="UP001190700">
    <property type="component" value="Unassembled WGS sequence"/>
</dbReference>
<feature type="transmembrane region" description="Helical" evidence="9">
    <location>
        <begin position="2715"/>
        <end position="2735"/>
    </location>
</feature>
<evidence type="ECO:0000259" key="10">
    <source>
        <dbReference type="PROSITE" id="PS50026"/>
    </source>
</evidence>
<dbReference type="GO" id="GO:0006816">
    <property type="term" value="P:calcium ion transport"/>
    <property type="evidence" value="ECO:0007669"/>
    <property type="project" value="TreeGrafter"/>
</dbReference>
<keyword evidence="3" id="KW-0677">Repeat</keyword>
<dbReference type="GO" id="GO:0005509">
    <property type="term" value="F:calcium ion binding"/>
    <property type="evidence" value="ECO:0007669"/>
    <property type="project" value="InterPro"/>
</dbReference>
<comment type="subcellular location">
    <subcellularLocation>
        <location evidence="1">Membrane</location>
    </subcellularLocation>
</comment>
<dbReference type="InterPro" id="IPR002859">
    <property type="entry name" value="PKD/REJ-like"/>
</dbReference>
<dbReference type="Gene3D" id="2.10.25.10">
    <property type="entry name" value="Laminin"/>
    <property type="match status" value="1"/>
</dbReference>
<dbReference type="PROSITE" id="PS50026">
    <property type="entry name" value="EGF_3"/>
    <property type="match status" value="1"/>
</dbReference>
<feature type="domain" description="EGF-like" evidence="10">
    <location>
        <begin position="618"/>
        <end position="660"/>
    </location>
</feature>
<feature type="compositionally biased region" description="Low complexity" evidence="8">
    <location>
        <begin position="18"/>
        <end position="38"/>
    </location>
</feature>
<keyword evidence="6" id="KW-1015">Disulfide bond</keyword>
<evidence type="ECO:0000313" key="11">
    <source>
        <dbReference type="EMBL" id="KAK3277038.1"/>
    </source>
</evidence>
<feature type="compositionally biased region" description="Low complexity" evidence="8">
    <location>
        <begin position="1995"/>
        <end position="2011"/>
    </location>
</feature>
<feature type="compositionally biased region" description="Low complexity" evidence="8">
    <location>
        <begin position="1797"/>
        <end position="1810"/>
    </location>
</feature>
<name>A0AAE0L9I9_9CHLO</name>
<sequence length="2951" mass="314038">MSPSAPPTTLPTVPPSGTPTISPSTLLPTALPTKAPSTGAPTTFLPSVLPTRAPSTSPPSMPPTSTPSIPPTSTPSIATFTPSSVPTATTSPPSRVPTAAPTVVHTSQSFAVTFNSMSITDLSSNTTYYDTFTSSYLSSVAGAAGVPSSQASITSVSAGSVVVSSEVLFTTADVAAGASPDAFASALTNTTMLSAMFAAVPMLSPFASSVNVSTVVTSVSTSVPIFAPSCALDFNATPNGTSSCWRLARCDDMPPPCDRLVICSEVPSGVECGACPEGYVGNGTACVNQCATADNGGCDPAVQCIAKASGRECGECPDGMMGSGYARCLERTQSCNQDNGGCDALTRCEEGEGGAGPSCGECPAGYTGSGATGCVDEDGCAAEGFLGCYGMCIDAQAPRTGYTCAGCPSGLVGDGATCAPNLCYNENGGCDSMVTCTMDGSSGTRTCGECPIGYAKLADASVSAGWRCAEVDGCAEEPCWQHESGAAQECQDVPQPGTGRVCGDCPAGFAVEAVGESGCVDVDECQAGGVNSSCWVSDIDPTQRTDCVNAPGSHSCTACPSRYIGTGEAGCRERVLCSVNNGNCDPLTSCTDNLATGYGECGPCPAGYDGNGSTTCADTDGCQQAPCFPGVECVDTPAPGDGRTCGSCPDGYRGDGIECEMCTLEVSLDPLMSTVVDGSMRRSSTNQLAATSPRLSMTDCVLTQGVRFLWTGVTSNGSKVPLDASTNMCETRTLYLPKRTLTANVAYFLQIAATLKGNANVTATAKTSFLMHSQDLVALIQGGGALGEGGGLQTGEGLPVVLDAGVSYDPDDEPGDLSFDWTCRRTDATAADAHCRRVDGELLPARMTGALLNLTLAGAPAGAEYALTCRVEKLQRSAETSTVLTIVTGSPPVPAIVPPPQKQTANKKLTLTSEVASLKPDTLNLQWGVLAQPGDASTPVNLSAVAATALDLPVLVVRPHSLIPGSVYYFTLTATDANGPSYVSLEVKVNSPPHSGELEPITPSEGTMAATVFAFTGSGWEDDLEDKPLWYQLRYRVVGDTSVQMLSQWQPSPVFSSKITAPGREPHSHLLTVFLFVRDMLEATAEVSGNVTVWPVRFENEEVQEAYVDDTLADAATRVANGEDTSNDVVAMASVLSSSDGGASSAAQRRRRLLELVADGQPRNVSAARLAQREQMLDVMGQVWDQLPPTTDTVTRIAQGSAAVAGSPEELTRLARGSFRDTAESLVASTMAEGAEAVLDSTGAAVLMQGLSSVVVSAGSDVGNQSSEVAEAVEVVKHIGLSSAQGMVPGEDAATVATEILTSLAQCNDFSSAASRVFSEPVASPSGTSLSLPSALGSKLGRNASRVTILLSSTVVDPHAESPAASARRLLAAAGAPRAEEVEEPHPLSAVTSISLYGGAEEGELSVHSLTDAITFNLPITSSSPTSAAADGTSTITEPPLARGATCAYWDEEEAAYSTAGCMTLPNPTPPSTAVFWHSTNVSELPTLEAAWAVQEGGNLTEGCEVTWAAAYPEYSGEDAGYRKYIGATCQLVNATNEERCWWEWRRQQFEGPGCVWAEESACLCTHLTDFAAIESTETGSLDPPDKVSTYDTSDMTRLSMTDVGKSTILLSVLGVFMLGAPALFLASNYFHNRVRLRLLLSLMNEKGFTFKEVEGMWTWSIVDKVPGSRAAGRNTLGALFSAMVEREGKKHTLGTVAKLSSWRSKARSSAERHANEGGDGDAAPLSALQQRVKRGAERNLISNLTSTNAAVELQEPPSPSPSQPWLESVRKPEHTILPEEPASLSAEIRGSAKVRGASGASEAGDSGSSRPEVVQLDMQGASCYLPPPTLGDMKSGKRPTSRRQQIMARLHGMGLSRAELLELAGSFALAAEAEKLGPMCADAGSIGGPSVPLAHSPGTNAAIPLSTPAVHSIISSTDASPRILTTTTTTTITTTTALPSRWDDSPLPPGVAGTFLSGPVEPGGAGATQPFIEGFPSAGPVVEGYRRLLSNGDAASPTSLPSPAASSPSPGLGIAHRMPGWRRSGAHRTDLAEGGPQLTGDASEGGQVRQRPGLKMLAPLVGMIGRRKAARGEAAEAAAGHEPLLGMSAVARMKGMRRPQNKRKQRRARTARDLFAAMKVDIYRLQLCIPLDYLEEEARQGLSSAKRKRLEATSAQELSEMSAEMVAANRKVMERVETDGGPVTESRLQRSSSLNREPTSLTVIPEEDREPNTPPREEPSTTSCAEPPCTPPGTDPEEGASGEGAAHSEAWTTLRAQHRTLQRSGRLSVTANKLTEMVAAAEARRRRTRERWALLRMHMLELPLERMLATALVQAFFGVKALVSKADLTEQARLAGHLPWQMPNNRPFAWYVSAFKVLVTSIERPGWYMRSRLWNIVFLQRVDGSFKFSRQLATVLRAGEPKEPLEKNPVARYEETELRDSIPEALREAYGIGAHTRYTPMEDVWATLLVVGFLENVPYSWIENPYDPVKEQVTIRGRSEMFLVAQKEAVPKLDLEPLRELAAKVVEHWMEEHEKWIQQVFDLKGRHTNVDSKGPLPMRARAWNQLRRRWATFKWFAGYVARNHPLGSIYMVGATEPFTRSERILIQANSFVLMFTFTVWFYFSRAVNCCKDRRVFMNCPDPFEVNESCLGFDYCAAIEEGVRDDLLPPELAPGAFVCTAFPEATYTGRMWVVLLIISILTPMTMILTQLFVMSAAASVPGHWNPYITKKASTIFGPAFTAAMQTLFVTLYAIFFDFKKFNKAMATAIMVIILVVIKPKTVQRGIRAVLHVCAQAHALTRYLLGTLWHTARGTKRKVHKMTEEEELLARVHLVHPMEHGLQKLAYLCIAMAWIMTTWSLLTFAMLIREMMGSDAEQDLIVTWATALALEILGKEAVKIVAIRVTVDYSTKYVERLFTGQTDAHAWFERFVMARLVMDDRKNEMAHDMEDDIDFNTDAEEGNGGDMEVAEM</sequence>
<dbReference type="PANTHER" id="PTHR46730">
    <property type="entry name" value="POLYCYSTIN-1"/>
    <property type="match status" value="1"/>
</dbReference>
<dbReference type="SMART" id="SM00179">
    <property type="entry name" value="EGF_CA"/>
    <property type="match status" value="3"/>
</dbReference>
<evidence type="ECO:0000256" key="4">
    <source>
        <dbReference type="ARBA" id="ARBA00022989"/>
    </source>
</evidence>
<evidence type="ECO:0000256" key="2">
    <source>
        <dbReference type="ARBA" id="ARBA00022692"/>
    </source>
</evidence>
<feature type="region of interest" description="Disordered" evidence="8">
    <location>
        <begin position="2176"/>
        <end position="2248"/>
    </location>
</feature>
<evidence type="ECO:0000256" key="1">
    <source>
        <dbReference type="ARBA" id="ARBA00004370"/>
    </source>
</evidence>
<evidence type="ECO:0000256" key="9">
    <source>
        <dbReference type="SAM" id="Phobius"/>
    </source>
</evidence>
<keyword evidence="7" id="KW-0245">EGF-like domain</keyword>
<proteinExistence type="predicted"/>
<feature type="transmembrane region" description="Helical" evidence="9">
    <location>
        <begin position="2824"/>
        <end position="2847"/>
    </location>
</feature>
<dbReference type="SMART" id="SM00181">
    <property type="entry name" value="EGF"/>
    <property type="match status" value="8"/>
</dbReference>
<feature type="region of interest" description="Disordered" evidence="8">
    <location>
        <begin position="1"/>
        <end position="99"/>
    </location>
</feature>
<dbReference type="InterPro" id="IPR001881">
    <property type="entry name" value="EGF-like_Ca-bd_dom"/>
</dbReference>
<feature type="transmembrane region" description="Helical" evidence="9">
    <location>
        <begin position="2585"/>
        <end position="2604"/>
    </location>
</feature>
<evidence type="ECO:0000256" key="3">
    <source>
        <dbReference type="ARBA" id="ARBA00022737"/>
    </source>
</evidence>
<keyword evidence="2 9" id="KW-0812">Transmembrane</keyword>
<feature type="compositionally biased region" description="Low complexity" evidence="8">
    <location>
        <begin position="74"/>
        <end position="99"/>
    </location>
</feature>
<evidence type="ECO:0000256" key="7">
    <source>
        <dbReference type="PROSITE-ProRule" id="PRU00076"/>
    </source>
</evidence>
<dbReference type="InterPro" id="IPR000742">
    <property type="entry name" value="EGF"/>
</dbReference>
<accession>A0AAE0L9I9</accession>
<evidence type="ECO:0000256" key="6">
    <source>
        <dbReference type="ARBA" id="ARBA00023157"/>
    </source>
</evidence>
<feature type="region of interest" description="Disordered" evidence="8">
    <location>
        <begin position="1791"/>
        <end position="1812"/>
    </location>
</feature>
<reference evidence="11 12" key="1">
    <citation type="journal article" date="2015" name="Genome Biol. Evol.">
        <title>Comparative Genomics of a Bacterivorous Green Alga Reveals Evolutionary Causalities and Consequences of Phago-Mixotrophic Mode of Nutrition.</title>
        <authorList>
            <person name="Burns J.A."/>
            <person name="Paasch A."/>
            <person name="Narechania A."/>
            <person name="Kim E."/>
        </authorList>
    </citation>
    <scope>NUCLEOTIDE SEQUENCE [LARGE SCALE GENOMIC DNA]</scope>
    <source>
        <strain evidence="11 12">PLY_AMNH</strain>
    </source>
</reference>
<dbReference type="GO" id="GO:0005261">
    <property type="term" value="F:monoatomic cation channel activity"/>
    <property type="evidence" value="ECO:0007669"/>
    <property type="project" value="TreeGrafter"/>
</dbReference>
<feature type="region of interest" description="Disordered" evidence="8">
    <location>
        <begin position="1993"/>
        <end position="2054"/>
    </location>
</feature>
<protein>
    <recommendedName>
        <fullName evidence="10">EGF-like domain-containing protein</fullName>
    </recommendedName>
</protein>
<comment type="caution">
    <text evidence="7">Lacks conserved residue(s) required for the propagation of feature annotation.</text>
</comment>
<dbReference type="EMBL" id="LGRX02006266">
    <property type="protein sequence ID" value="KAK3277038.1"/>
    <property type="molecule type" value="Genomic_DNA"/>
</dbReference>
<evidence type="ECO:0000256" key="5">
    <source>
        <dbReference type="ARBA" id="ARBA00023136"/>
    </source>
</evidence>
<feature type="region of interest" description="Disordered" evidence="8">
    <location>
        <begin position="1705"/>
        <end position="1725"/>
    </location>
</feature>
<feature type="transmembrane region" description="Helical" evidence="9">
    <location>
        <begin position="2672"/>
        <end position="2694"/>
    </location>
</feature>
<feature type="compositionally biased region" description="Pro residues" evidence="8">
    <location>
        <begin position="56"/>
        <end position="73"/>
    </location>
</feature>
<feature type="compositionally biased region" description="Pro residues" evidence="8">
    <location>
        <begin position="1"/>
        <end position="17"/>
    </location>
</feature>
<dbReference type="GO" id="GO:0005886">
    <property type="term" value="C:plasma membrane"/>
    <property type="evidence" value="ECO:0007669"/>
    <property type="project" value="TreeGrafter"/>
</dbReference>